<evidence type="ECO:0000259" key="1">
    <source>
        <dbReference type="PROSITE" id="PS50043"/>
    </source>
</evidence>
<dbReference type="PANTHER" id="PTHR47691:SF3">
    <property type="entry name" value="HTH-TYPE TRANSCRIPTIONAL REGULATOR RV0890C-RELATED"/>
    <property type="match status" value="1"/>
</dbReference>
<protein>
    <submittedName>
        <fullName evidence="2">LuxR C-terminal-related transcriptional regulator</fullName>
    </submittedName>
</protein>
<dbReference type="Gene3D" id="1.25.40.10">
    <property type="entry name" value="Tetratricopeptide repeat domain"/>
    <property type="match status" value="1"/>
</dbReference>
<dbReference type="EMBL" id="CP127294">
    <property type="protein sequence ID" value="WIX81304.1"/>
    <property type="molecule type" value="Genomic_DNA"/>
</dbReference>
<dbReference type="Gene3D" id="3.40.50.300">
    <property type="entry name" value="P-loop containing nucleotide triphosphate hydrolases"/>
    <property type="match status" value="1"/>
</dbReference>
<dbReference type="Proteomes" id="UP001236014">
    <property type="component" value="Chromosome"/>
</dbReference>
<keyword evidence="3" id="KW-1185">Reference proteome</keyword>
<dbReference type="PANTHER" id="PTHR47691">
    <property type="entry name" value="REGULATOR-RELATED"/>
    <property type="match status" value="1"/>
</dbReference>
<dbReference type="SUPFAM" id="SSF52540">
    <property type="entry name" value="P-loop containing nucleoside triphosphate hydrolases"/>
    <property type="match status" value="1"/>
</dbReference>
<dbReference type="Pfam" id="PF00196">
    <property type="entry name" value="GerE"/>
    <property type="match status" value="1"/>
</dbReference>
<feature type="domain" description="HTH luxR-type" evidence="1">
    <location>
        <begin position="684"/>
        <end position="749"/>
    </location>
</feature>
<accession>A0A9Y2IL07</accession>
<sequence>MTEVGALPVEVTSFVGRREELRATRKLLAAARLVTLTGTGGVGKTRLALRAATEVRSSFADGVWLVELAALRDPALLAQTIGAALRLGDTGGDPSARLVEFLCDKKLLLVLDNCEHLGQALAELVHELLVVVPGLRVLTTSRHVLGLDGEHVFPVPPLAVPPVRDLAGAQALDVVKLFADRAAAVSAGFTVHSGNWPRVVQICHRLEGIPLAVELAAGWLRVLSVEELLARLDDFFALLRRGSAVVPARHRTLAGTVEWSHELCSSGQRLLWARLGVFAGGFDVTAVERVCAGDGIERDDVLDLLAGLVGSSVVQAERPAGTTRFRLLEPLRQYAQAKLRELGVCEELRDRHRDHYLGLAEQAARDWGHGPDQALMAARVRAELPNLRAALEHSLAGAPAVGLRLGVALEFLWLFCGHVAEGAHWLERALALNPEPGKDRARALWIVASSLAFRGGGEQAVALGREAEAWALEHDDADELAHARLVLGGCAFLGGDVDRAAALFRQAETDADGEVLLQILLAAAHTAVWHDDGEEALAVASRGLALCGEQFSRSGLLGIRGLAHWRLGSFAAAAEDLTAALRSARPFGDVLGAAKAVEFLAWTSAALGQPDRAAELLGTASAVWPLVGGRPLFGFGRMIDAHEACAADVASASGARFRPAYERGAAAVADLDSAIAFALGGGTPDERPAELSRREYEVARLVADGLSNKDIAERLVISRRTAESHVVHILDKLGFRSRSQIATWITRRAR</sequence>
<dbReference type="InterPro" id="IPR000792">
    <property type="entry name" value="Tscrpt_reg_LuxR_C"/>
</dbReference>
<gene>
    <name evidence="2" type="ORF">QRX50_11315</name>
</gene>
<dbReference type="RefSeq" id="WP_285971903.1">
    <property type="nucleotide sequence ID" value="NZ_CP127294.1"/>
</dbReference>
<organism evidence="2 3">
    <name type="scientific">Amycolatopsis carbonis</name>
    <dbReference type="NCBI Taxonomy" id="715471"/>
    <lineage>
        <taxon>Bacteria</taxon>
        <taxon>Bacillati</taxon>
        <taxon>Actinomycetota</taxon>
        <taxon>Actinomycetes</taxon>
        <taxon>Pseudonocardiales</taxon>
        <taxon>Pseudonocardiaceae</taxon>
        <taxon>Amycolatopsis</taxon>
    </lineage>
</organism>
<dbReference type="PRINTS" id="PR00038">
    <property type="entry name" value="HTHLUXR"/>
</dbReference>
<dbReference type="PRINTS" id="PR00364">
    <property type="entry name" value="DISEASERSIST"/>
</dbReference>
<dbReference type="SUPFAM" id="SSF48452">
    <property type="entry name" value="TPR-like"/>
    <property type="match status" value="2"/>
</dbReference>
<dbReference type="GO" id="GO:0043531">
    <property type="term" value="F:ADP binding"/>
    <property type="evidence" value="ECO:0007669"/>
    <property type="project" value="InterPro"/>
</dbReference>
<dbReference type="GO" id="GO:0003677">
    <property type="term" value="F:DNA binding"/>
    <property type="evidence" value="ECO:0007669"/>
    <property type="project" value="InterPro"/>
</dbReference>
<dbReference type="InterPro" id="IPR002182">
    <property type="entry name" value="NB-ARC"/>
</dbReference>
<dbReference type="InterPro" id="IPR027417">
    <property type="entry name" value="P-loop_NTPase"/>
</dbReference>
<dbReference type="InterPro" id="IPR016032">
    <property type="entry name" value="Sig_transdc_resp-reg_C-effctor"/>
</dbReference>
<dbReference type="InterPro" id="IPR036388">
    <property type="entry name" value="WH-like_DNA-bd_sf"/>
</dbReference>
<dbReference type="GO" id="GO:0006355">
    <property type="term" value="P:regulation of DNA-templated transcription"/>
    <property type="evidence" value="ECO:0007669"/>
    <property type="project" value="InterPro"/>
</dbReference>
<dbReference type="InterPro" id="IPR011990">
    <property type="entry name" value="TPR-like_helical_dom_sf"/>
</dbReference>
<dbReference type="SUPFAM" id="SSF46894">
    <property type="entry name" value="C-terminal effector domain of the bipartite response regulators"/>
    <property type="match status" value="1"/>
</dbReference>
<dbReference type="SMART" id="SM00421">
    <property type="entry name" value="HTH_LUXR"/>
    <property type="match status" value="1"/>
</dbReference>
<evidence type="ECO:0000313" key="3">
    <source>
        <dbReference type="Proteomes" id="UP001236014"/>
    </source>
</evidence>
<dbReference type="Pfam" id="PF00931">
    <property type="entry name" value="NB-ARC"/>
    <property type="match status" value="1"/>
</dbReference>
<proteinExistence type="predicted"/>
<dbReference type="Gene3D" id="1.10.10.10">
    <property type="entry name" value="Winged helix-like DNA-binding domain superfamily/Winged helix DNA-binding domain"/>
    <property type="match status" value="1"/>
</dbReference>
<dbReference type="KEGG" id="acab:QRX50_11315"/>
<evidence type="ECO:0000313" key="2">
    <source>
        <dbReference type="EMBL" id="WIX81304.1"/>
    </source>
</evidence>
<dbReference type="PROSITE" id="PS50043">
    <property type="entry name" value="HTH_LUXR_2"/>
    <property type="match status" value="1"/>
</dbReference>
<dbReference type="CDD" id="cd06170">
    <property type="entry name" value="LuxR_C_like"/>
    <property type="match status" value="1"/>
</dbReference>
<dbReference type="Pfam" id="PF25872">
    <property type="entry name" value="HTH_77"/>
    <property type="match status" value="1"/>
</dbReference>
<dbReference type="AlphaFoldDB" id="A0A9Y2IL07"/>
<reference evidence="2 3" key="1">
    <citation type="submission" date="2023-06" db="EMBL/GenBank/DDBJ databases">
        <authorList>
            <person name="Oyuntsetseg B."/>
            <person name="Kim S.B."/>
        </authorList>
    </citation>
    <scope>NUCLEOTIDE SEQUENCE [LARGE SCALE GENOMIC DNA]</scope>
    <source>
        <strain evidence="2 3">2-15</strain>
    </source>
</reference>
<name>A0A9Y2IL07_9PSEU</name>
<dbReference type="InterPro" id="IPR058852">
    <property type="entry name" value="HTH_77"/>
</dbReference>